<dbReference type="Pfam" id="PF05016">
    <property type="entry name" value="ParE_toxin"/>
    <property type="match status" value="1"/>
</dbReference>
<evidence type="ECO:0000313" key="2">
    <source>
        <dbReference type="EMBL" id="SIO29577.1"/>
    </source>
</evidence>
<evidence type="ECO:0000313" key="3">
    <source>
        <dbReference type="Proteomes" id="UP000185207"/>
    </source>
</evidence>
<dbReference type="RefSeq" id="WP_074235721.1">
    <property type="nucleotide sequence ID" value="NZ_FSRK01000002.1"/>
</dbReference>
<keyword evidence="1" id="KW-1277">Toxin-antitoxin system</keyword>
<dbReference type="InterPro" id="IPR035093">
    <property type="entry name" value="RelE/ParE_toxin_dom_sf"/>
</dbReference>
<dbReference type="AlphaFoldDB" id="A0A1N6IC39"/>
<dbReference type="Proteomes" id="UP000185207">
    <property type="component" value="Unassembled WGS sequence"/>
</dbReference>
<organism evidence="2 3">
    <name type="scientific">Epilithonimonas zeae</name>
    <dbReference type="NCBI Taxonomy" id="1416779"/>
    <lineage>
        <taxon>Bacteria</taxon>
        <taxon>Pseudomonadati</taxon>
        <taxon>Bacteroidota</taxon>
        <taxon>Flavobacteriia</taxon>
        <taxon>Flavobacteriales</taxon>
        <taxon>Weeksellaceae</taxon>
        <taxon>Chryseobacterium group</taxon>
        <taxon>Epilithonimonas</taxon>
    </lineage>
</organism>
<name>A0A1N6IC39_9FLAO</name>
<gene>
    <name evidence="2" type="ORF">SAMN05444409_2519</name>
</gene>
<protein>
    <submittedName>
        <fullName evidence="2">Plasmid stabilization system protein ParE</fullName>
    </submittedName>
</protein>
<sequence length="94" mass="11271">MKKVEWTLRAKKEFDNTFNYWINHNKSDIYSQKLLDETLRKVNLIAENPLVGEVVFRNSRRVLVLENFSVVYRPTKNIIKINAFFDNRRDPKAL</sequence>
<dbReference type="InterPro" id="IPR007712">
    <property type="entry name" value="RelE/ParE_toxin"/>
</dbReference>
<dbReference type="Gene3D" id="3.30.2310.20">
    <property type="entry name" value="RelE-like"/>
    <property type="match status" value="1"/>
</dbReference>
<dbReference type="OrthoDB" id="1098070at2"/>
<dbReference type="STRING" id="1416779.SAMN05444409_2519"/>
<proteinExistence type="predicted"/>
<keyword evidence="3" id="KW-1185">Reference proteome</keyword>
<evidence type="ECO:0000256" key="1">
    <source>
        <dbReference type="ARBA" id="ARBA00022649"/>
    </source>
</evidence>
<reference evidence="3" key="1">
    <citation type="submission" date="2016-11" db="EMBL/GenBank/DDBJ databases">
        <authorList>
            <person name="Varghese N."/>
            <person name="Submissions S."/>
        </authorList>
    </citation>
    <scope>NUCLEOTIDE SEQUENCE [LARGE SCALE GENOMIC DNA]</scope>
    <source>
        <strain evidence="3">DSM 27623</strain>
    </source>
</reference>
<accession>A0A1N6IC39</accession>
<dbReference type="EMBL" id="FSRK01000002">
    <property type="protein sequence ID" value="SIO29577.1"/>
    <property type="molecule type" value="Genomic_DNA"/>
</dbReference>